<feature type="transmembrane region" description="Helical" evidence="2">
    <location>
        <begin position="20"/>
        <end position="38"/>
    </location>
</feature>
<reference evidence="4" key="1">
    <citation type="journal article" date="2019" name="Int. J. Syst. Evol. Microbiol.">
        <title>The Global Catalogue of Microorganisms (GCM) 10K type strain sequencing project: providing services to taxonomists for standard genome sequencing and annotation.</title>
        <authorList>
            <consortium name="The Broad Institute Genomics Platform"/>
            <consortium name="The Broad Institute Genome Sequencing Center for Infectious Disease"/>
            <person name="Wu L."/>
            <person name="Ma J."/>
        </authorList>
    </citation>
    <scope>NUCLEOTIDE SEQUENCE [LARGE SCALE GENOMIC DNA]</scope>
    <source>
        <strain evidence="4">CCM 7043</strain>
    </source>
</reference>
<evidence type="ECO:0000313" key="4">
    <source>
        <dbReference type="Proteomes" id="UP001597114"/>
    </source>
</evidence>
<comment type="caution">
    <text evidence="3">The sequence shown here is derived from an EMBL/GenBank/DDBJ whole genome shotgun (WGS) entry which is preliminary data.</text>
</comment>
<evidence type="ECO:0000256" key="2">
    <source>
        <dbReference type="SAM" id="Phobius"/>
    </source>
</evidence>
<keyword evidence="4" id="KW-1185">Reference proteome</keyword>
<proteinExistence type="predicted"/>
<feature type="region of interest" description="Disordered" evidence="1">
    <location>
        <begin position="37"/>
        <end position="56"/>
    </location>
</feature>
<dbReference type="RefSeq" id="WP_344729560.1">
    <property type="nucleotide sequence ID" value="NZ_BAAAUS010000063.1"/>
</dbReference>
<name>A0ABW4ET35_9PSEU</name>
<keyword evidence="2" id="KW-0472">Membrane</keyword>
<organism evidence="3 4">
    <name type="scientific">Pseudonocardia yunnanensis</name>
    <dbReference type="NCBI Taxonomy" id="58107"/>
    <lineage>
        <taxon>Bacteria</taxon>
        <taxon>Bacillati</taxon>
        <taxon>Actinomycetota</taxon>
        <taxon>Actinomycetes</taxon>
        <taxon>Pseudonocardiales</taxon>
        <taxon>Pseudonocardiaceae</taxon>
        <taxon>Pseudonocardia</taxon>
    </lineage>
</organism>
<protein>
    <submittedName>
        <fullName evidence="3">Uncharacterized protein</fullName>
    </submittedName>
</protein>
<keyword evidence="2" id="KW-0812">Transmembrane</keyword>
<keyword evidence="2" id="KW-1133">Transmembrane helix</keyword>
<sequence length="56" mass="5632">MAATPSVQDPPLTLANAGRVAAFLVVLALTVAGGWQAGRILDPPPPPAPESTHGHP</sequence>
<dbReference type="Proteomes" id="UP001597114">
    <property type="component" value="Unassembled WGS sequence"/>
</dbReference>
<evidence type="ECO:0000256" key="1">
    <source>
        <dbReference type="SAM" id="MobiDB-lite"/>
    </source>
</evidence>
<dbReference type="EMBL" id="JBHUCO010000013">
    <property type="protein sequence ID" value="MFD1518571.1"/>
    <property type="molecule type" value="Genomic_DNA"/>
</dbReference>
<gene>
    <name evidence="3" type="ORF">ACFSJD_13815</name>
</gene>
<accession>A0ABW4ET35</accession>
<evidence type="ECO:0000313" key="3">
    <source>
        <dbReference type="EMBL" id="MFD1518571.1"/>
    </source>
</evidence>